<reference evidence="2 3" key="1">
    <citation type="journal article" date="2021" name="Int. J. Syst. Evol. Microbiol.">
        <title>Lentilactobacillus fungorum sp. nov., isolated from spent mushroom substrates.</title>
        <authorList>
            <person name="Tohno M."/>
            <person name="Tanizawa Y."/>
            <person name="Kojima Y."/>
            <person name="Sakamoto M."/>
            <person name="Ohkuma M."/>
            <person name="Kobayashi H."/>
        </authorList>
    </citation>
    <scope>NUCLEOTIDE SEQUENCE [LARGE SCALE GENOMIC DNA]</scope>
    <source>
        <strain evidence="2 3">YK48G</strain>
    </source>
</reference>
<feature type="compositionally biased region" description="Acidic residues" evidence="1">
    <location>
        <begin position="50"/>
        <end position="60"/>
    </location>
</feature>
<evidence type="ECO:0000256" key="1">
    <source>
        <dbReference type="SAM" id="MobiDB-lite"/>
    </source>
</evidence>
<keyword evidence="3" id="KW-1185">Reference proteome</keyword>
<protein>
    <submittedName>
        <fullName evidence="2">Uncharacterized protein</fullName>
    </submittedName>
</protein>
<comment type="caution">
    <text evidence="2">The sequence shown here is derived from an EMBL/GenBank/DDBJ whole genome shotgun (WGS) entry which is preliminary data.</text>
</comment>
<feature type="region of interest" description="Disordered" evidence="1">
    <location>
        <begin position="41"/>
        <end position="70"/>
    </location>
</feature>
<proteinExistence type="predicted"/>
<feature type="compositionally biased region" description="Basic and acidic residues" evidence="1">
    <location>
        <begin position="61"/>
        <end position="70"/>
    </location>
</feature>
<gene>
    <name evidence="2" type="ORF">YK48G_03910</name>
</gene>
<sequence>MAFVNPDSFANAVLASRKDKVSLEDALEFYEQAVKIAQVHNAKEPKGNSEDADLSFEEQDQLLRDKGIID</sequence>
<name>A0ABQ3VX16_9LACO</name>
<evidence type="ECO:0000313" key="3">
    <source>
        <dbReference type="Proteomes" id="UP000604765"/>
    </source>
</evidence>
<organism evidence="2 3">
    <name type="scientific">Lentilactobacillus fungorum</name>
    <dbReference type="NCBI Taxonomy" id="2201250"/>
    <lineage>
        <taxon>Bacteria</taxon>
        <taxon>Bacillati</taxon>
        <taxon>Bacillota</taxon>
        <taxon>Bacilli</taxon>
        <taxon>Lactobacillales</taxon>
        <taxon>Lactobacillaceae</taxon>
        <taxon>Lentilactobacillus</taxon>
    </lineage>
</organism>
<dbReference type="EMBL" id="BNJR01000004">
    <property type="protein sequence ID" value="GHP12966.1"/>
    <property type="molecule type" value="Genomic_DNA"/>
</dbReference>
<accession>A0ABQ3VX16</accession>
<evidence type="ECO:0000313" key="2">
    <source>
        <dbReference type="EMBL" id="GHP12966.1"/>
    </source>
</evidence>
<dbReference type="Proteomes" id="UP000604765">
    <property type="component" value="Unassembled WGS sequence"/>
</dbReference>
<dbReference type="RefSeq" id="WP_203629015.1">
    <property type="nucleotide sequence ID" value="NZ_BNJR01000004.1"/>
</dbReference>